<dbReference type="Proteomes" id="UP001165960">
    <property type="component" value="Unassembled WGS sequence"/>
</dbReference>
<name>A0ACC2RK48_9FUNG</name>
<gene>
    <name evidence="1" type="ORF">DSO57_1014265</name>
</gene>
<proteinExistence type="predicted"/>
<sequence length="89" mass="9967">MFHFTLLLTFALAVQVDKIFPLGKPSEDLRIRFSGYILPKSQPPIADGAKLGFGSAASSLNPRPIQPRKKKPSNFRKGTSRRTAAYRRH</sequence>
<evidence type="ECO:0000313" key="1">
    <source>
        <dbReference type="EMBL" id="KAJ9050446.1"/>
    </source>
</evidence>
<reference evidence="1" key="1">
    <citation type="submission" date="2022-04" db="EMBL/GenBank/DDBJ databases">
        <title>Genome of the entomopathogenic fungus Entomophthora muscae.</title>
        <authorList>
            <person name="Elya C."/>
            <person name="Lovett B.R."/>
            <person name="Lee E."/>
            <person name="Macias A.M."/>
            <person name="Hajek A.E."/>
            <person name="De Bivort B.L."/>
            <person name="Kasson M.T."/>
            <person name="De Fine Licht H.H."/>
            <person name="Stajich J.E."/>
        </authorList>
    </citation>
    <scope>NUCLEOTIDE SEQUENCE</scope>
    <source>
        <strain evidence="1">Berkeley</strain>
    </source>
</reference>
<organism evidence="1 2">
    <name type="scientific">Entomophthora muscae</name>
    <dbReference type="NCBI Taxonomy" id="34485"/>
    <lineage>
        <taxon>Eukaryota</taxon>
        <taxon>Fungi</taxon>
        <taxon>Fungi incertae sedis</taxon>
        <taxon>Zoopagomycota</taxon>
        <taxon>Entomophthoromycotina</taxon>
        <taxon>Entomophthoromycetes</taxon>
        <taxon>Entomophthorales</taxon>
        <taxon>Entomophthoraceae</taxon>
        <taxon>Entomophthora</taxon>
    </lineage>
</organism>
<comment type="caution">
    <text evidence="1">The sequence shown here is derived from an EMBL/GenBank/DDBJ whole genome shotgun (WGS) entry which is preliminary data.</text>
</comment>
<accession>A0ACC2RK48</accession>
<keyword evidence="2" id="KW-1185">Reference proteome</keyword>
<evidence type="ECO:0000313" key="2">
    <source>
        <dbReference type="Proteomes" id="UP001165960"/>
    </source>
</evidence>
<dbReference type="EMBL" id="QTSX02007154">
    <property type="protein sequence ID" value="KAJ9050446.1"/>
    <property type="molecule type" value="Genomic_DNA"/>
</dbReference>
<protein>
    <submittedName>
        <fullName evidence="1">Uncharacterized protein</fullName>
    </submittedName>
</protein>